<dbReference type="InterPro" id="IPR008040">
    <property type="entry name" value="Hydant_A_N"/>
</dbReference>
<dbReference type="AlphaFoldDB" id="A0AA41WBM6"/>
<evidence type="ECO:0000259" key="2">
    <source>
        <dbReference type="Pfam" id="PF05378"/>
    </source>
</evidence>
<dbReference type="Pfam" id="PF05378">
    <property type="entry name" value="Hydant_A_N"/>
    <property type="match status" value="1"/>
</dbReference>
<dbReference type="InterPro" id="IPR002821">
    <property type="entry name" value="Hydantoinase_A"/>
</dbReference>
<accession>A0AA41WBM6</accession>
<dbReference type="SUPFAM" id="SSF53067">
    <property type="entry name" value="Actin-like ATPase domain"/>
    <property type="match status" value="1"/>
</dbReference>
<reference evidence="4" key="1">
    <citation type="submission" date="2022-06" db="EMBL/GenBank/DDBJ databases">
        <title>CFH 74404 Thermomicrobiaceae sp.</title>
        <authorList>
            <person name="Ming H."/>
            <person name="Li W.-J."/>
            <person name="Zhao Z."/>
        </authorList>
    </citation>
    <scope>NUCLEOTIDE SEQUENCE</scope>
    <source>
        <strain evidence="4">CFH 74404</strain>
    </source>
</reference>
<dbReference type="GO" id="GO:0006749">
    <property type="term" value="P:glutathione metabolic process"/>
    <property type="evidence" value="ECO:0007669"/>
    <property type="project" value="TreeGrafter"/>
</dbReference>
<evidence type="ECO:0000313" key="5">
    <source>
        <dbReference type="Proteomes" id="UP001165306"/>
    </source>
</evidence>
<evidence type="ECO:0000313" key="4">
    <source>
        <dbReference type="EMBL" id="MCM8749876.1"/>
    </source>
</evidence>
<dbReference type="Proteomes" id="UP001165306">
    <property type="component" value="Unassembled WGS sequence"/>
</dbReference>
<organism evidence="4 5">
    <name type="scientific">Thermalbibacter longus</name>
    <dbReference type="NCBI Taxonomy" id="2951981"/>
    <lineage>
        <taxon>Bacteria</taxon>
        <taxon>Pseudomonadati</taxon>
        <taxon>Thermomicrobiota</taxon>
        <taxon>Thermomicrobia</taxon>
        <taxon>Thermomicrobiales</taxon>
        <taxon>Thermomicrobiaceae</taxon>
        <taxon>Thermalbibacter</taxon>
    </lineage>
</organism>
<dbReference type="PANTHER" id="PTHR11365">
    <property type="entry name" value="5-OXOPROLINASE RELATED"/>
    <property type="match status" value="1"/>
</dbReference>
<dbReference type="RefSeq" id="WP_284057658.1">
    <property type="nucleotide sequence ID" value="NZ_JAMSLR010000008.1"/>
</dbReference>
<dbReference type="EMBL" id="JAMSLR010000008">
    <property type="protein sequence ID" value="MCM8749876.1"/>
    <property type="molecule type" value="Genomic_DNA"/>
</dbReference>
<dbReference type="Pfam" id="PF01968">
    <property type="entry name" value="Hydantoinase_A"/>
    <property type="match status" value="1"/>
</dbReference>
<feature type="domain" description="Hydantoinase A/oxoprolinase" evidence="1">
    <location>
        <begin position="202"/>
        <end position="488"/>
    </location>
</feature>
<sequence>MAVRVGVDAGGTFTDVCLLDEQGGLAVYKLSSSPRDPSEAIADGVVRILEQVGVPATEVSYLGHGTTVATNALLEGNGAQVGLITTDGFRDLLELGRQRRPDLYDLQVDKPPPLVRRALRYEVPERVLATGQVLRPLDHEAVCQAIRQLKAARVESLAVCFLYSYLMPEHEDQVATIAAEELPDVYLSLSHDVLAEFREYERLSTTVVNSYVGPIMSRYIRRLRDRFATYGMPISPYITQSNGGIISLEVAARLPVRTVLSGPAAGVVGAVAVATTAGFPNIITFDMGGTSTDVALVNGGQAGVKMEQEVAGYPIRTPMLDIHTVGAGGGSIAWIDSGGHLKVGPQSAGADPGPACYGRGGEAVTVTDANVALGLLSREALLGGRMPIDATAADRAIDAVATRLGLRREEVAQGIIALATANMARAIRVISVERGYDPRDYTLVAFGGAGPLHAAHLARELEIPRVLVPTIPGILCAYGLLVADLRTDFSRTQVAPAIPESLPAISDTFAELERVAEDWFREEGLAEVDRRLRRIADMRYIGQNYELPIELPNHPLTADDLPAVLKAFHDAHDQAYGYAAPGEPVQFVTLRLEASGVVSKPKPRRIPEGGSLDDARLGARRAYIPENGGWGEVPLYDRARLGAGMLIPGPAIIEQMDSTILILPGQWANVDEYGNLILSEE</sequence>
<evidence type="ECO:0000259" key="1">
    <source>
        <dbReference type="Pfam" id="PF01968"/>
    </source>
</evidence>
<dbReference type="GO" id="GO:0017168">
    <property type="term" value="F:5-oxoprolinase (ATP-hydrolyzing) activity"/>
    <property type="evidence" value="ECO:0007669"/>
    <property type="project" value="TreeGrafter"/>
</dbReference>
<feature type="domain" description="Acetophenone carboxylase-like C-terminal" evidence="3">
    <location>
        <begin position="504"/>
        <end position="674"/>
    </location>
</feature>
<name>A0AA41WBM6_9BACT</name>
<protein>
    <submittedName>
        <fullName evidence="4">Hydantoinase/oxoprolinase family protein</fullName>
    </submittedName>
</protein>
<comment type="caution">
    <text evidence="4">The sequence shown here is derived from an EMBL/GenBank/DDBJ whole genome shotgun (WGS) entry which is preliminary data.</text>
</comment>
<dbReference type="Pfam" id="PF19278">
    <property type="entry name" value="Hydant_A_C"/>
    <property type="match status" value="1"/>
</dbReference>
<keyword evidence="5" id="KW-1185">Reference proteome</keyword>
<dbReference type="InterPro" id="IPR045079">
    <property type="entry name" value="Oxoprolinase-like"/>
</dbReference>
<dbReference type="InterPro" id="IPR043129">
    <property type="entry name" value="ATPase_NBD"/>
</dbReference>
<dbReference type="InterPro" id="IPR049517">
    <property type="entry name" value="ACX-like_C"/>
</dbReference>
<feature type="domain" description="Hydantoinase/oxoprolinase N-terminal" evidence="2">
    <location>
        <begin position="4"/>
        <end position="181"/>
    </location>
</feature>
<gene>
    <name evidence="4" type="ORF">NET02_12020</name>
</gene>
<dbReference type="PANTHER" id="PTHR11365:SF23">
    <property type="entry name" value="HYPOTHETICAL 5-OXOPROLINASE (EUROFUNG)-RELATED"/>
    <property type="match status" value="1"/>
</dbReference>
<proteinExistence type="predicted"/>
<evidence type="ECO:0000259" key="3">
    <source>
        <dbReference type="Pfam" id="PF19278"/>
    </source>
</evidence>
<dbReference type="GO" id="GO:0005829">
    <property type="term" value="C:cytosol"/>
    <property type="evidence" value="ECO:0007669"/>
    <property type="project" value="TreeGrafter"/>
</dbReference>